<dbReference type="GeneID" id="37005549"/>
<protein>
    <submittedName>
        <fullName evidence="3">Uncharacterized protein</fullName>
    </submittedName>
</protein>
<feature type="transmembrane region" description="Helical" evidence="2">
    <location>
        <begin position="171"/>
        <end position="193"/>
    </location>
</feature>
<evidence type="ECO:0000313" key="4">
    <source>
        <dbReference type="Proteomes" id="UP000244309"/>
    </source>
</evidence>
<comment type="caution">
    <text evidence="3">The sequence shown here is derived from an EMBL/GenBank/DDBJ whole genome shotgun (WGS) entry which is preliminary data.</text>
</comment>
<feature type="compositionally biased region" description="Basic and acidic residues" evidence="1">
    <location>
        <begin position="50"/>
        <end position="71"/>
    </location>
</feature>
<sequence length="196" mass="22527">MKVVLSYARRLGASRRRRKAARKRSPVLAVPEKAEWHHSEHVSPTPSALEKAEEAGISDIKEVAPERHLRTETSPQVDPPSYTECVGEKQTYEEKTESPEVSVTDVEVSKTTEGRPRELLYRSQFNELQEKSRRPPEQFVRLRKVTRIVPDCTDYRAVYHKQALAEVWIELFNIVKVAVWAILAWLLVCGMIPPLK</sequence>
<dbReference type="VEuPathDB" id="FungiDB:CXQ85_000216"/>
<dbReference type="EMBL" id="PKFO01000005">
    <property type="protein sequence ID" value="PVH21247.1"/>
    <property type="molecule type" value="Genomic_DNA"/>
</dbReference>
<feature type="compositionally biased region" description="Basic residues" evidence="1">
    <location>
        <begin position="12"/>
        <end position="25"/>
    </location>
</feature>
<keyword evidence="2" id="KW-0472">Membrane</keyword>
<feature type="compositionally biased region" description="Basic and acidic residues" evidence="1">
    <location>
        <begin position="32"/>
        <end position="41"/>
    </location>
</feature>
<dbReference type="Proteomes" id="UP000244309">
    <property type="component" value="Unassembled WGS sequence"/>
</dbReference>
<dbReference type="RefSeq" id="XP_025342187.1">
    <property type="nucleotide sequence ID" value="XM_025483972.1"/>
</dbReference>
<evidence type="ECO:0000256" key="1">
    <source>
        <dbReference type="SAM" id="MobiDB-lite"/>
    </source>
</evidence>
<dbReference type="OrthoDB" id="4086796at2759"/>
<evidence type="ECO:0000256" key="2">
    <source>
        <dbReference type="SAM" id="Phobius"/>
    </source>
</evidence>
<name>A0A2V1ASR6_9ASCO</name>
<keyword evidence="2" id="KW-0812">Transmembrane</keyword>
<reference evidence="3 4" key="1">
    <citation type="submission" date="2017-12" db="EMBL/GenBank/DDBJ databases">
        <title>Genome Sequence of a Multidrug-Resistant Candida haemulonii Isolate from a Patient with Chronic Leg Ulcers in Israel.</title>
        <authorList>
            <person name="Chow N.A."/>
            <person name="Gade L."/>
            <person name="Batra D."/>
            <person name="Rowe L.A."/>
            <person name="Ben-Ami R."/>
            <person name="Loparev V.N."/>
            <person name="Litvintseva A.P."/>
        </authorList>
    </citation>
    <scope>NUCLEOTIDE SEQUENCE [LARGE SCALE GENOMIC DNA]</scope>
    <source>
        <strain evidence="3 4">B11899</strain>
    </source>
</reference>
<keyword evidence="2" id="KW-1133">Transmembrane helix</keyword>
<evidence type="ECO:0000313" key="3">
    <source>
        <dbReference type="EMBL" id="PVH21247.1"/>
    </source>
</evidence>
<dbReference type="AlphaFoldDB" id="A0A2V1ASR6"/>
<organism evidence="3 4">
    <name type="scientific">Candidozyma haemuli</name>
    <dbReference type="NCBI Taxonomy" id="45357"/>
    <lineage>
        <taxon>Eukaryota</taxon>
        <taxon>Fungi</taxon>
        <taxon>Dikarya</taxon>
        <taxon>Ascomycota</taxon>
        <taxon>Saccharomycotina</taxon>
        <taxon>Pichiomycetes</taxon>
        <taxon>Metschnikowiaceae</taxon>
        <taxon>Candidozyma</taxon>
    </lineage>
</organism>
<accession>A0A2V1ASR6</accession>
<feature type="region of interest" description="Disordered" evidence="1">
    <location>
        <begin position="12"/>
        <end position="83"/>
    </location>
</feature>
<proteinExistence type="predicted"/>
<keyword evidence="4" id="KW-1185">Reference proteome</keyword>
<gene>
    <name evidence="3" type="ORF">CXQ85_000216</name>
</gene>